<reference evidence="1 2" key="1">
    <citation type="submission" date="2018-08" db="EMBL/GenBank/DDBJ databases">
        <title>Acidipila sp. 4G-K13, an acidobacterium isolated from forest soil.</title>
        <authorList>
            <person name="Gao Z.-H."/>
            <person name="Qiu L.-H."/>
        </authorList>
    </citation>
    <scope>NUCLEOTIDE SEQUENCE [LARGE SCALE GENOMIC DNA]</scope>
    <source>
        <strain evidence="1 2">4G-K13</strain>
    </source>
</reference>
<keyword evidence="2" id="KW-1185">Reference proteome</keyword>
<evidence type="ECO:0000313" key="1">
    <source>
        <dbReference type="EMBL" id="RFU17004.1"/>
    </source>
</evidence>
<organism evidence="1 2">
    <name type="scientific">Paracidobacterium acidisoli</name>
    <dbReference type="NCBI Taxonomy" id="2303751"/>
    <lineage>
        <taxon>Bacteria</taxon>
        <taxon>Pseudomonadati</taxon>
        <taxon>Acidobacteriota</taxon>
        <taxon>Terriglobia</taxon>
        <taxon>Terriglobales</taxon>
        <taxon>Acidobacteriaceae</taxon>
        <taxon>Paracidobacterium</taxon>
    </lineage>
</organism>
<protein>
    <submittedName>
        <fullName evidence="1">Uncharacterized protein</fullName>
    </submittedName>
</protein>
<sequence length="133" mass="14728">MRGSEVQDGHDEATARRELRLTALCHEDAARTVRFLTGAVMACGGWVLVRRFFPDDSAEMEFEFPRATCVEMYSVLIAAGLELIRESHVLMADLCQCTKDLIESKGLETAGVDLRVLPGKPGESREQRLGISD</sequence>
<dbReference type="OrthoDB" id="122568at2"/>
<dbReference type="EMBL" id="QVQT01000003">
    <property type="protein sequence ID" value="RFU17004.1"/>
    <property type="molecule type" value="Genomic_DNA"/>
</dbReference>
<dbReference type="RefSeq" id="WP_147324997.1">
    <property type="nucleotide sequence ID" value="NZ_QVQT02000003.1"/>
</dbReference>
<dbReference type="AlphaFoldDB" id="A0A372IQ51"/>
<proteinExistence type="predicted"/>
<evidence type="ECO:0000313" key="2">
    <source>
        <dbReference type="Proteomes" id="UP000264702"/>
    </source>
</evidence>
<comment type="caution">
    <text evidence="1">The sequence shown here is derived from an EMBL/GenBank/DDBJ whole genome shotgun (WGS) entry which is preliminary data.</text>
</comment>
<accession>A0A372IQ51</accession>
<dbReference type="Proteomes" id="UP000264702">
    <property type="component" value="Unassembled WGS sequence"/>
</dbReference>
<name>A0A372IQ51_9BACT</name>
<gene>
    <name evidence="1" type="ORF">D0Y96_09835</name>
</gene>